<name>A0A6L9MN40_9HYPH</name>
<evidence type="ECO:0000259" key="9">
    <source>
        <dbReference type="PROSITE" id="PS50109"/>
    </source>
</evidence>
<dbReference type="GO" id="GO:0000155">
    <property type="term" value="F:phosphorelay sensor kinase activity"/>
    <property type="evidence" value="ECO:0007669"/>
    <property type="project" value="InterPro"/>
</dbReference>
<evidence type="ECO:0000256" key="2">
    <source>
        <dbReference type="ARBA" id="ARBA00012438"/>
    </source>
</evidence>
<keyword evidence="8" id="KW-0812">Transmembrane</keyword>
<keyword evidence="7" id="KW-0902">Two-component regulatory system</keyword>
<dbReference type="PANTHER" id="PTHR42878">
    <property type="entry name" value="TWO-COMPONENT HISTIDINE KINASE"/>
    <property type="match status" value="1"/>
</dbReference>
<dbReference type="RefSeq" id="WP_163046023.1">
    <property type="nucleotide sequence ID" value="NZ_JAAAMJ010000030.1"/>
</dbReference>
<dbReference type="SMART" id="SM00388">
    <property type="entry name" value="HisKA"/>
    <property type="match status" value="1"/>
</dbReference>
<dbReference type="InterPro" id="IPR003661">
    <property type="entry name" value="HisK_dim/P_dom"/>
</dbReference>
<dbReference type="Pfam" id="PF00512">
    <property type="entry name" value="HisKA"/>
    <property type="match status" value="1"/>
</dbReference>
<protein>
    <recommendedName>
        <fullName evidence="2">histidine kinase</fullName>
        <ecNumber evidence="2">2.7.13.3</ecNumber>
    </recommendedName>
</protein>
<evidence type="ECO:0000256" key="4">
    <source>
        <dbReference type="ARBA" id="ARBA00022741"/>
    </source>
</evidence>
<dbReference type="SUPFAM" id="SSF47384">
    <property type="entry name" value="Homodimeric domain of signal transducing histidine kinase"/>
    <property type="match status" value="1"/>
</dbReference>
<comment type="catalytic activity">
    <reaction evidence="1">
        <text>ATP + protein L-histidine = ADP + protein N-phospho-L-histidine.</text>
        <dbReference type="EC" id="2.7.13.3"/>
    </reaction>
</comment>
<gene>
    <name evidence="10" type="ORF">GTW51_21105</name>
</gene>
<dbReference type="SUPFAM" id="SSF55874">
    <property type="entry name" value="ATPase domain of HSP90 chaperone/DNA topoisomerase II/histidine kinase"/>
    <property type="match status" value="1"/>
</dbReference>
<evidence type="ECO:0000256" key="8">
    <source>
        <dbReference type="SAM" id="Phobius"/>
    </source>
</evidence>
<dbReference type="AlphaFoldDB" id="A0A6L9MN40"/>
<dbReference type="Gene3D" id="1.10.287.130">
    <property type="match status" value="1"/>
</dbReference>
<dbReference type="PANTHER" id="PTHR42878:SF7">
    <property type="entry name" value="SENSOR HISTIDINE KINASE GLRK"/>
    <property type="match status" value="1"/>
</dbReference>
<feature type="transmembrane region" description="Helical" evidence="8">
    <location>
        <begin position="41"/>
        <end position="62"/>
    </location>
</feature>
<sequence>MLLDFGITTFSMIIGSAYLAPFYAILIWVTVGYGMRYGSRYLGIATVLALVSLVFVVSLSDYWRGQPYVVATLFVTAIVVPLYAHILLTGTRDAYQAAAAANLAKSRFLAQASHDLRQPIHAISLFTACLRDGEIGAEEQEMVENIDRSLHSVAQLFRSLLDVATLDTGNVSPKVEVVELGPILKTIAEQNAEAARWAKVTLRVVPTRVRVHVDPSLLTVIVQNLVSNALKYGLAPAKWRAFSVYAANLSN</sequence>
<dbReference type="Gene3D" id="3.30.565.10">
    <property type="entry name" value="Histidine kinase-like ATPase, C-terminal domain"/>
    <property type="match status" value="1"/>
</dbReference>
<keyword evidence="8" id="KW-0472">Membrane</keyword>
<dbReference type="InterPro" id="IPR036890">
    <property type="entry name" value="HATPase_C_sf"/>
</dbReference>
<dbReference type="GO" id="GO:0030295">
    <property type="term" value="F:protein kinase activator activity"/>
    <property type="evidence" value="ECO:0007669"/>
    <property type="project" value="TreeGrafter"/>
</dbReference>
<keyword evidence="8" id="KW-1133">Transmembrane helix</keyword>
<dbReference type="Proteomes" id="UP000476332">
    <property type="component" value="Unassembled WGS sequence"/>
</dbReference>
<keyword evidence="3" id="KW-0808">Transferase</keyword>
<dbReference type="InterPro" id="IPR005467">
    <property type="entry name" value="His_kinase_dom"/>
</dbReference>
<organism evidence="10 11">
    <name type="scientific">Aurantimonas aggregata</name>
    <dbReference type="NCBI Taxonomy" id="2047720"/>
    <lineage>
        <taxon>Bacteria</taxon>
        <taxon>Pseudomonadati</taxon>
        <taxon>Pseudomonadota</taxon>
        <taxon>Alphaproteobacteria</taxon>
        <taxon>Hyphomicrobiales</taxon>
        <taxon>Aurantimonadaceae</taxon>
        <taxon>Aurantimonas</taxon>
    </lineage>
</organism>
<dbReference type="PROSITE" id="PS50109">
    <property type="entry name" value="HIS_KIN"/>
    <property type="match status" value="1"/>
</dbReference>
<dbReference type="EC" id="2.7.13.3" evidence="2"/>
<feature type="transmembrane region" description="Helical" evidence="8">
    <location>
        <begin position="68"/>
        <end position="88"/>
    </location>
</feature>
<evidence type="ECO:0000256" key="7">
    <source>
        <dbReference type="ARBA" id="ARBA00023012"/>
    </source>
</evidence>
<evidence type="ECO:0000256" key="5">
    <source>
        <dbReference type="ARBA" id="ARBA00022777"/>
    </source>
</evidence>
<reference evidence="10 11" key="1">
    <citation type="submission" date="2020-01" db="EMBL/GenBank/DDBJ databases">
        <title>Genomes of bacteria type strains.</title>
        <authorList>
            <person name="Chen J."/>
            <person name="Zhu S."/>
            <person name="Chen J."/>
        </authorList>
    </citation>
    <scope>NUCLEOTIDE SEQUENCE [LARGE SCALE GENOMIC DNA]</scope>
    <source>
        <strain evidence="10 11">KCTC 52919</strain>
    </source>
</reference>
<evidence type="ECO:0000256" key="3">
    <source>
        <dbReference type="ARBA" id="ARBA00022679"/>
    </source>
</evidence>
<proteinExistence type="predicted"/>
<feature type="transmembrane region" description="Helical" evidence="8">
    <location>
        <begin position="6"/>
        <end position="29"/>
    </location>
</feature>
<dbReference type="GO" id="GO:0007234">
    <property type="term" value="P:osmosensory signaling via phosphorelay pathway"/>
    <property type="evidence" value="ECO:0007669"/>
    <property type="project" value="TreeGrafter"/>
</dbReference>
<evidence type="ECO:0000313" key="11">
    <source>
        <dbReference type="Proteomes" id="UP000476332"/>
    </source>
</evidence>
<keyword evidence="5" id="KW-0418">Kinase</keyword>
<comment type="caution">
    <text evidence="10">The sequence shown here is derived from an EMBL/GenBank/DDBJ whole genome shotgun (WGS) entry which is preliminary data.</text>
</comment>
<dbReference type="EMBL" id="JAAAMJ010000030">
    <property type="protein sequence ID" value="NDV89171.1"/>
    <property type="molecule type" value="Genomic_DNA"/>
</dbReference>
<keyword evidence="4" id="KW-0547">Nucleotide-binding</keyword>
<feature type="domain" description="Histidine kinase" evidence="9">
    <location>
        <begin position="111"/>
        <end position="232"/>
    </location>
</feature>
<evidence type="ECO:0000256" key="1">
    <source>
        <dbReference type="ARBA" id="ARBA00000085"/>
    </source>
</evidence>
<evidence type="ECO:0000313" key="10">
    <source>
        <dbReference type="EMBL" id="NDV89171.1"/>
    </source>
</evidence>
<keyword evidence="6" id="KW-0067">ATP-binding</keyword>
<evidence type="ECO:0000256" key="6">
    <source>
        <dbReference type="ARBA" id="ARBA00022840"/>
    </source>
</evidence>
<keyword evidence="11" id="KW-1185">Reference proteome</keyword>
<accession>A0A6L9MN40</accession>
<dbReference type="CDD" id="cd00082">
    <property type="entry name" value="HisKA"/>
    <property type="match status" value="1"/>
</dbReference>
<dbReference type="GO" id="GO:0000156">
    <property type="term" value="F:phosphorelay response regulator activity"/>
    <property type="evidence" value="ECO:0007669"/>
    <property type="project" value="TreeGrafter"/>
</dbReference>
<dbReference type="InterPro" id="IPR050351">
    <property type="entry name" value="BphY/WalK/GraS-like"/>
</dbReference>
<dbReference type="GO" id="GO:0005524">
    <property type="term" value="F:ATP binding"/>
    <property type="evidence" value="ECO:0007669"/>
    <property type="project" value="UniProtKB-KW"/>
</dbReference>
<dbReference type="InterPro" id="IPR036097">
    <property type="entry name" value="HisK_dim/P_sf"/>
</dbReference>